<dbReference type="EMBL" id="JAFNME010000018">
    <property type="protein sequence ID" value="MBO1250002.1"/>
    <property type="molecule type" value="Genomic_DNA"/>
</dbReference>
<dbReference type="Proteomes" id="UP000664731">
    <property type="component" value="Unassembled WGS sequence"/>
</dbReference>
<keyword evidence="2" id="KW-1185">Reference proteome</keyword>
<gene>
    <name evidence="1" type="ORF">J1777_09245</name>
</gene>
<evidence type="ECO:0000313" key="1">
    <source>
        <dbReference type="EMBL" id="MBO1250002.1"/>
    </source>
</evidence>
<dbReference type="RefSeq" id="WP_207575443.1">
    <property type="nucleotide sequence ID" value="NZ_JAFNME010000018.1"/>
</dbReference>
<protein>
    <submittedName>
        <fullName evidence="1">Uncharacterized protein</fullName>
    </submittedName>
</protein>
<evidence type="ECO:0000313" key="2">
    <source>
        <dbReference type="Proteomes" id="UP000664731"/>
    </source>
</evidence>
<dbReference type="SUPFAM" id="SSF51412">
    <property type="entry name" value="Inosine monophosphate dehydrogenase (IMPDH)"/>
    <property type="match status" value="1"/>
</dbReference>
<reference evidence="1" key="1">
    <citation type="submission" date="2021-03" db="EMBL/GenBank/DDBJ databases">
        <title>Comamonas denitrificans.</title>
        <authorList>
            <person name="Finster K."/>
        </authorList>
    </citation>
    <scope>NUCLEOTIDE SEQUENCE</scope>
    <source>
        <strain evidence="1">MM2021_4</strain>
    </source>
</reference>
<proteinExistence type="predicted"/>
<name>A0A939GVY5_9BURK</name>
<sequence length="309" mass="32816">MPCPTVLPATDFSELLGRRVPVVAAPLGDATVVHGVGWAAHGEPVWQACLGLHWHSVEVTHPKKHQLIAQARSAWQALQAQEAGAAAVVVPADELPTALAVLGIPVVADGLADGRSLVQALDQGAHGGCLAADAQPLAHVLAEANRLWPMFAASSAERASPVCYAPELERERNAPLVAQLNAVLAQERTLARAAVHIPQLGADHLRTTLAACAALRQSVRALEAVACTRSLDWYTAVRHAPASDRLALWQAQWQQVQNQWEKIAKTLIPLMDNASVLESVYAQRSLALRPPPADADGGIECQHRGAGRA</sequence>
<organism evidence="1 2">
    <name type="scientific">Comamonas denitrificans</name>
    <dbReference type="NCBI Taxonomy" id="117506"/>
    <lineage>
        <taxon>Bacteria</taxon>
        <taxon>Pseudomonadati</taxon>
        <taxon>Pseudomonadota</taxon>
        <taxon>Betaproteobacteria</taxon>
        <taxon>Burkholderiales</taxon>
        <taxon>Comamonadaceae</taxon>
        <taxon>Comamonas</taxon>
    </lineage>
</organism>
<dbReference type="AlphaFoldDB" id="A0A939GVY5"/>
<accession>A0A939GVY5</accession>
<comment type="caution">
    <text evidence="1">The sequence shown here is derived from an EMBL/GenBank/DDBJ whole genome shotgun (WGS) entry which is preliminary data.</text>
</comment>